<keyword evidence="4 8" id="KW-0067">ATP-binding</keyword>
<comment type="subcellular location">
    <subcellularLocation>
        <location evidence="8">Cytoplasm</location>
    </subcellularLocation>
</comment>
<feature type="short sequence motif" description="GyrA-box" evidence="8">
    <location>
        <begin position="566"/>
        <end position="572"/>
    </location>
</feature>
<dbReference type="SUPFAM" id="SSF101904">
    <property type="entry name" value="GyrA/ParC C-terminal domain-like"/>
    <property type="match status" value="1"/>
</dbReference>
<dbReference type="InterPro" id="IPR006691">
    <property type="entry name" value="GyrA/parC_rep"/>
</dbReference>
<dbReference type="Gene3D" id="1.10.268.10">
    <property type="entry name" value="Topoisomerase, domain 3"/>
    <property type="match status" value="1"/>
</dbReference>
<keyword evidence="7 8" id="KW-0413">Isomerase</keyword>
<organism evidence="12 13">
    <name type="scientific">Parasedimentitalea denitrificans</name>
    <dbReference type="NCBI Taxonomy" id="2211118"/>
    <lineage>
        <taxon>Bacteria</taxon>
        <taxon>Pseudomonadati</taxon>
        <taxon>Pseudomonadota</taxon>
        <taxon>Alphaproteobacteria</taxon>
        <taxon>Rhodobacterales</taxon>
        <taxon>Paracoccaceae</taxon>
        <taxon>Parasedimentitalea</taxon>
    </lineage>
</organism>
<gene>
    <name evidence="8" type="primary">gyrA</name>
    <name evidence="12" type="ORF">DL239_07725</name>
</gene>
<evidence type="ECO:0000256" key="1">
    <source>
        <dbReference type="ARBA" id="ARBA00000185"/>
    </source>
</evidence>
<dbReference type="NCBIfam" id="TIGR01063">
    <property type="entry name" value="gyrA"/>
    <property type="match status" value="1"/>
</dbReference>
<evidence type="ECO:0000256" key="5">
    <source>
        <dbReference type="ARBA" id="ARBA00023029"/>
    </source>
</evidence>
<dbReference type="Gene3D" id="3.30.1360.40">
    <property type="match status" value="1"/>
</dbReference>
<dbReference type="CDD" id="cd00187">
    <property type="entry name" value="TOP4c"/>
    <property type="match status" value="1"/>
</dbReference>
<feature type="region of interest" description="Disordered" evidence="10">
    <location>
        <begin position="1"/>
        <end position="24"/>
    </location>
</feature>
<keyword evidence="5 8" id="KW-0799">Topoisomerase</keyword>
<dbReference type="InterPro" id="IPR002205">
    <property type="entry name" value="Topo_IIA_dom_A"/>
</dbReference>
<dbReference type="InterPro" id="IPR013757">
    <property type="entry name" value="Topo_IIA_A_a_sf"/>
</dbReference>
<comment type="similarity">
    <text evidence="2 8">Belongs to the type II topoisomerase GyrA/ParC subunit family.</text>
</comment>
<evidence type="ECO:0000256" key="9">
    <source>
        <dbReference type="PROSITE-ProRule" id="PRU01384"/>
    </source>
</evidence>
<evidence type="ECO:0000256" key="6">
    <source>
        <dbReference type="ARBA" id="ARBA00023125"/>
    </source>
</evidence>
<dbReference type="NCBIfam" id="NF004043">
    <property type="entry name" value="PRK05560.1"/>
    <property type="match status" value="1"/>
</dbReference>
<keyword evidence="6 8" id="KW-0238">DNA-binding</keyword>
<dbReference type="InterPro" id="IPR050220">
    <property type="entry name" value="Type_II_DNA_Topoisomerases"/>
</dbReference>
<protein>
    <recommendedName>
        <fullName evidence="8">DNA gyrase subunit A</fullName>
        <ecNumber evidence="8">5.6.2.2</ecNumber>
    </recommendedName>
</protein>
<dbReference type="InterPro" id="IPR035516">
    <property type="entry name" value="Gyrase/topoIV_suA_C"/>
</dbReference>
<dbReference type="HAMAP" id="MF_01897">
    <property type="entry name" value="GyrA"/>
    <property type="match status" value="1"/>
</dbReference>
<dbReference type="PANTHER" id="PTHR43493">
    <property type="entry name" value="DNA GYRASE/TOPOISOMERASE SUBUNIT A"/>
    <property type="match status" value="1"/>
</dbReference>
<keyword evidence="8" id="KW-0963">Cytoplasm</keyword>
<name>A0ABX0W854_9RHOB</name>
<evidence type="ECO:0000259" key="11">
    <source>
        <dbReference type="PROSITE" id="PS52040"/>
    </source>
</evidence>
<comment type="function">
    <text evidence="8">A type II topoisomerase that negatively supercoils closed circular double-stranded (ds) DNA in an ATP-dependent manner to modulate DNA topology and maintain chromosomes in an underwound state. Negative supercoiling favors strand separation, and DNA replication, transcription, recombination and repair, all of which involve strand separation. Also able to catalyze the interconversion of other topological isomers of dsDNA rings, including catenanes and knotted rings. Type II topoisomerases break and join 2 DNA strands simultaneously in an ATP-dependent manner.</text>
</comment>
<dbReference type="Gene3D" id="3.90.199.10">
    <property type="entry name" value="Topoisomerase II, domain 5"/>
    <property type="match status" value="1"/>
</dbReference>
<dbReference type="Pfam" id="PF03989">
    <property type="entry name" value="DNA_gyraseA_C"/>
    <property type="match status" value="6"/>
</dbReference>
<evidence type="ECO:0000256" key="10">
    <source>
        <dbReference type="SAM" id="MobiDB-lite"/>
    </source>
</evidence>
<dbReference type="Gene3D" id="2.120.10.90">
    <property type="entry name" value="DNA gyrase/topoisomerase IV, subunit A, C-terminal"/>
    <property type="match status" value="1"/>
</dbReference>
<feature type="domain" description="Topo IIA-type catalytic" evidence="11">
    <location>
        <begin position="49"/>
        <end position="539"/>
    </location>
</feature>
<feature type="active site" description="O-(5'-phospho-DNA)-tyrosine intermediate" evidence="8 9">
    <location>
        <position position="137"/>
    </location>
</feature>
<evidence type="ECO:0000313" key="12">
    <source>
        <dbReference type="EMBL" id="NIZ60860.1"/>
    </source>
</evidence>
<dbReference type="NCBIfam" id="NF004044">
    <property type="entry name" value="PRK05561.1"/>
    <property type="match status" value="1"/>
</dbReference>
<comment type="subunit">
    <text evidence="8">Heterotetramer, composed of two GyrA and two GyrB chains. In the heterotetramer, GyrA contains the active site tyrosine that forms a transient covalent intermediate with DNA, while GyrB binds cofactors and catalyzes ATP hydrolysis.</text>
</comment>
<keyword evidence="13" id="KW-1185">Reference proteome</keyword>
<evidence type="ECO:0000256" key="3">
    <source>
        <dbReference type="ARBA" id="ARBA00022741"/>
    </source>
</evidence>
<dbReference type="InterPro" id="IPR005743">
    <property type="entry name" value="GyrA"/>
</dbReference>
<accession>A0ABX0W854</accession>
<dbReference type="Pfam" id="PF00521">
    <property type="entry name" value="DNA_topoisoIV"/>
    <property type="match status" value="1"/>
</dbReference>
<evidence type="ECO:0000256" key="4">
    <source>
        <dbReference type="ARBA" id="ARBA00022840"/>
    </source>
</evidence>
<dbReference type="InterPro" id="IPR013760">
    <property type="entry name" value="Topo_IIA-like_dom_sf"/>
</dbReference>
<evidence type="ECO:0000256" key="8">
    <source>
        <dbReference type="HAMAP-Rule" id="MF_01897"/>
    </source>
</evidence>
<proteinExistence type="inferred from homology"/>
<evidence type="ECO:0000256" key="7">
    <source>
        <dbReference type="ARBA" id="ARBA00023235"/>
    </source>
</evidence>
<sequence>MSDTPETPENMDETPPSRPIYDGPTVSIESEMRTSYLDYAMSVIVSRAIPDLRDGLKPVHRRILYAMHETNNTHDKSYRKSARPVGDVMGKYHPHGDSAIYDALVRMAQDFSMSLPLLDGQGNFGSMDGDNAAAMRYTEVRMDKPAAFVLADIDKDTVDFQDNYDGKDQEPTVLPARFPNMLVNGAGGIAVGMATNIPPHNLGEVIDATQALIEDPDLTSEQLIEYVPGPDFPTGGVMLGRSGARKAYLEGRGSVVIRAKTRVEEIRRDRYAIVVDEIPYQVNKAAMIEKIAEQVREKKIEGVAHVQDESDRNGVRVVIELKRDATPEVVLNQLYRFSPMQTYFGCNMLALNSGRPETLTLRRFLTSFIDFREDVVARRTAYLLRKARERSHILCGLAVAVTNIDEIVATIRSSADAAEAREKLMTRRWPAQPILEYIKLIDDPTHTANEDGTYNLSETQARAILELRLQRLTQIGVKEVTDELEELAKKIKEYLEILGSRERIMGIISDELAEVREQFAVPRRTEIVDWSGDMDDEDLIEREDMVVTVTSGGYIKRTPLADFRAQKRGGKGVSGMQTKEEDVITSLFVANTHTQLLFFTTEGMVYKLKTWRLPQSSRTGKGKAIVNILPIPTGVSIAAIMPVDRPDKEWADLQIVFATSAGTVRRNRLSDFTNVKSNGKIAMKFEDEHADTKLINARICSEDEDVMLVTSAGRAIRFPTTEVRVFNSRSSVGVRGIKLAEGAEVVSMSVIRHFDAEPAERSAFIKRFRSELGSDVSEDENGEEIEGALSEDRYQEMLSANDLLVTINKGGAGNLTSSHDYRVSGRGGQGVAAMKGNEIVATFPVELADQIMLATSKGQSIRVPVEGISFRSRSAGGVKVFNTGKNEEVVSVAWIAEQNNDEDEAGAEE</sequence>
<dbReference type="InterPro" id="IPR013758">
    <property type="entry name" value="Topo_IIA_A/C_ab"/>
</dbReference>
<comment type="caution">
    <text evidence="12">The sequence shown here is derived from an EMBL/GenBank/DDBJ whole genome shotgun (WGS) entry which is preliminary data.</text>
</comment>
<evidence type="ECO:0000313" key="13">
    <source>
        <dbReference type="Proteomes" id="UP001429564"/>
    </source>
</evidence>
<reference evidence="12 13" key="1">
    <citation type="submission" date="2018-05" db="EMBL/GenBank/DDBJ databases">
        <authorList>
            <person name="Zhang Y.-J."/>
        </authorList>
    </citation>
    <scope>NUCLEOTIDE SEQUENCE [LARGE SCALE GENOMIC DNA]</scope>
    <source>
        <strain evidence="12 13">CY04</strain>
    </source>
</reference>
<dbReference type="PROSITE" id="PS52040">
    <property type="entry name" value="TOPO_IIA"/>
    <property type="match status" value="1"/>
</dbReference>
<dbReference type="Proteomes" id="UP001429564">
    <property type="component" value="Unassembled WGS sequence"/>
</dbReference>
<dbReference type="SUPFAM" id="SSF56719">
    <property type="entry name" value="Type II DNA topoisomerase"/>
    <property type="match status" value="1"/>
</dbReference>
<evidence type="ECO:0000256" key="2">
    <source>
        <dbReference type="ARBA" id="ARBA00008263"/>
    </source>
</evidence>
<comment type="miscellaneous">
    <text evidence="8">Few gyrases are as efficient as E.coli at forming negative supercoils. Not all organisms have 2 type II topoisomerases; in organisms with a single type II topoisomerase this enzyme also has to decatenate newly replicated chromosomes.</text>
</comment>
<comment type="catalytic activity">
    <reaction evidence="1 8 9">
        <text>ATP-dependent breakage, passage and rejoining of double-stranded DNA.</text>
        <dbReference type="EC" id="5.6.2.2"/>
    </reaction>
</comment>
<dbReference type="EMBL" id="QHLQ01000005">
    <property type="protein sequence ID" value="NIZ60860.1"/>
    <property type="molecule type" value="Genomic_DNA"/>
</dbReference>
<dbReference type="EC" id="5.6.2.2" evidence="8"/>
<dbReference type="SMART" id="SM00434">
    <property type="entry name" value="TOP4c"/>
    <property type="match status" value="1"/>
</dbReference>
<dbReference type="PANTHER" id="PTHR43493:SF5">
    <property type="entry name" value="DNA GYRASE SUBUNIT A, CHLOROPLASTIC_MITOCHONDRIAL"/>
    <property type="match status" value="1"/>
</dbReference>
<keyword evidence="3 8" id="KW-0547">Nucleotide-binding</keyword>